<evidence type="ECO:0000256" key="2">
    <source>
        <dbReference type="ARBA" id="ARBA00022980"/>
    </source>
</evidence>
<dbReference type="OMA" id="MPITRNE"/>
<reference evidence="6" key="1">
    <citation type="submission" date="2009-11" db="EMBL/GenBank/DDBJ databases">
        <authorList>
            <consortium name="The Broad Institute Genome Sequencing Platform"/>
            <person name="Ward D."/>
            <person name="Feldgarden M."/>
            <person name="Earl A."/>
            <person name="Young S.K."/>
            <person name="Zeng Q."/>
            <person name="Koehrsen M."/>
            <person name="Alvarado L."/>
            <person name="Berlin A."/>
            <person name="Bochicchio J."/>
            <person name="Borenstein D."/>
            <person name="Chapman S.B."/>
            <person name="Chen Z."/>
            <person name="Engels R."/>
            <person name="Freedman E."/>
            <person name="Gellesch M."/>
            <person name="Goldberg J."/>
            <person name="Griggs A."/>
            <person name="Gujja S."/>
            <person name="Heilman E."/>
            <person name="Heiman D."/>
            <person name="Hepburn T."/>
            <person name="Howarth C."/>
            <person name="Jen D."/>
            <person name="Larson L."/>
            <person name="Lewis B."/>
            <person name="Mehta T."/>
            <person name="Park D."/>
            <person name="Pearson M."/>
            <person name="Roberts A."/>
            <person name="Saif S."/>
            <person name="Shea T."/>
            <person name="Shenoy N."/>
            <person name="Sisk P."/>
            <person name="Stolte C."/>
            <person name="Sykes S."/>
            <person name="Thomson T."/>
            <person name="Walk T."/>
            <person name="White J."/>
            <person name="Yandava C."/>
            <person name="Izard J."/>
            <person name="Baranova O.V."/>
            <person name="Blanton J.M."/>
            <person name="Tanner A.C."/>
            <person name="Dewhirst F.E."/>
            <person name="Haas B."/>
            <person name="Nusbaum C."/>
            <person name="Birren B."/>
        </authorList>
    </citation>
    <scope>NUCLEOTIDE SEQUENCE [LARGE SCALE GENOMIC DNA]</scope>
    <source>
        <strain evidence="6">1-1 BBBD Race 1</strain>
    </source>
</reference>
<dbReference type="InterPro" id="IPR009027">
    <property type="entry name" value="Ribosomal_bL9/RNase_H1_N"/>
</dbReference>
<proteinExistence type="inferred from homology"/>
<dbReference type="Pfam" id="PF01281">
    <property type="entry name" value="Ribosomal_L9_N"/>
    <property type="match status" value="1"/>
</dbReference>
<dbReference type="InterPro" id="IPR036935">
    <property type="entry name" value="Ribosomal_bL9_N_sf"/>
</dbReference>
<name>A0A0C4ENN7_PUCT1</name>
<dbReference type="Proteomes" id="UP000005240">
    <property type="component" value="Unassembled WGS sequence"/>
</dbReference>
<dbReference type="SUPFAM" id="SSF55658">
    <property type="entry name" value="L9 N-domain-like"/>
    <property type="match status" value="1"/>
</dbReference>
<evidence type="ECO:0000313" key="6">
    <source>
        <dbReference type="EMBL" id="OAV99085.1"/>
    </source>
</evidence>
<evidence type="ECO:0000313" key="8">
    <source>
        <dbReference type="Proteomes" id="UP000005240"/>
    </source>
</evidence>
<dbReference type="EMBL" id="ADAS02000004">
    <property type="protein sequence ID" value="OAV99085.1"/>
    <property type="molecule type" value="Genomic_DNA"/>
</dbReference>
<reference evidence="7" key="4">
    <citation type="submission" date="2025-05" db="UniProtKB">
        <authorList>
            <consortium name="EnsemblFungi"/>
        </authorList>
    </citation>
    <scope>IDENTIFICATION</scope>
    <source>
        <strain evidence="7">isolate 1-1 / race 1 (BBBD)</strain>
    </source>
</reference>
<dbReference type="GO" id="GO:1990904">
    <property type="term" value="C:ribonucleoprotein complex"/>
    <property type="evidence" value="ECO:0007669"/>
    <property type="project" value="UniProtKB-KW"/>
</dbReference>
<dbReference type="GO" id="GO:0006412">
    <property type="term" value="P:translation"/>
    <property type="evidence" value="ECO:0007669"/>
    <property type="project" value="InterPro"/>
</dbReference>
<dbReference type="Gene3D" id="3.40.5.10">
    <property type="entry name" value="Ribosomal protein L9, N-terminal domain"/>
    <property type="match status" value="1"/>
</dbReference>
<dbReference type="OrthoDB" id="5555409at2759"/>
<keyword evidence="2" id="KW-0689">Ribosomal protein</keyword>
<evidence type="ECO:0000259" key="5">
    <source>
        <dbReference type="Pfam" id="PF01281"/>
    </source>
</evidence>
<sequence>MTLVNSASGPLRASTLQLPAAASSSRWFSSTPCPSVWVQKRIKVQLRTDHPSHGKAGQVIRVKPGHMRQQLFPSGQALYCAKDGIPIHHYQPSVRPGTKVPAPGLSRPLVDILKRLGVQMPITRNELREAQSQINQWKRAANPSIQGVRSPTPAAPVQSVLSPHSGPLSPPKGLAQALQTLSQTLQSTQEPLLVFKRSGPETSDSLYSSIKADEIIASLVDKLEFKPDQTSEIPPLAEFLKIAGCSDSLQELSPQSSAHLDPLPRFKPIKRVGHYRLSFSLNASSHHPSKDSDLPTYSFPILVEK</sequence>
<evidence type="ECO:0000256" key="4">
    <source>
        <dbReference type="SAM" id="MobiDB-lite"/>
    </source>
</evidence>
<feature type="region of interest" description="Disordered" evidence="4">
    <location>
        <begin position="143"/>
        <end position="171"/>
    </location>
</feature>
<dbReference type="GO" id="GO:0003735">
    <property type="term" value="F:structural constituent of ribosome"/>
    <property type="evidence" value="ECO:0007669"/>
    <property type="project" value="InterPro"/>
</dbReference>
<dbReference type="InterPro" id="IPR020070">
    <property type="entry name" value="Ribosomal_bL9_N"/>
</dbReference>
<keyword evidence="3" id="KW-0687">Ribonucleoprotein</keyword>
<reference evidence="6" key="2">
    <citation type="submission" date="2016-05" db="EMBL/GenBank/DDBJ databases">
        <title>Comparative analysis highlights variable genome content of wheat rusts and divergence of the mating loci.</title>
        <authorList>
            <person name="Cuomo C.A."/>
            <person name="Bakkeren G."/>
            <person name="Szabo L."/>
            <person name="Khalil H."/>
            <person name="Joly D."/>
            <person name="Goldberg J."/>
            <person name="Young S."/>
            <person name="Zeng Q."/>
            <person name="Fellers J."/>
        </authorList>
    </citation>
    <scope>NUCLEOTIDE SEQUENCE [LARGE SCALE GENOMIC DNA]</scope>
    <source>
        <strain evidence="6">1-1 BBBD Race 1</strain>
    </source>
</reference>
<protein>
    <submittedName>
        <fullName evidence="7">RIBOSOMAL_L9 domain-containing protein</fullName>
    </submittedName>
</protein>
<accession>A0A0C4ENN7</accession>
<dbReference type="GO" id="GO:0005840">
    <property type="term" value="C:ribosome"/>
    <property type="evidence" value="ECO:0007669"/>
    <property type="project" value="UniProtKB-KW"/>
</dbReference>
<evidence type="ECO:0000313" key="7">
    <source>
        <dbReference type="EnsemblFungi" id="PTTG_02384-t43_1-p1"/>
    </source>
</evidence>
<comment type="similarity">
    <text evidence="1">Belongs to the bacterial ribosomal protein bL9 family.</text>
</comment>
<keyword evidence="8" id="KW-1185">Reference proteome</keyword>
<dbReference type="PANTHER" id="PTHR21368">
    <property type="entry name" value="50S RIBOSOMAL PROTEIN L9"/>
    <property type="match status" value="1"/>
</dbReference>
<dbReference type="EnsemblFungi" id="PTTG_02384-t43_1">
    <property type="protein sequence ID" value="PTTG_02384-t43_1-p1"/>
    <property type="gene ID" value="PTTG_02384"/>
</dbReference>
<dbReference type="AlphaFoldDB" id="A0A0C4ENN7"/>
<gene>
    <name evidence="6" type="ORF">PTTG_02384</name>
</gene>
<organism evidence="6">
    <name type="scientific">Puccinia triticina (isolate 1-1 / race 1 (BBBD))</name>
    <name type="common">Brown leaf rust fungus</name>
    <dbReference type="NCBI Taxonomy" id="630390"/>
    <lineage>
        <taxon>Eukaryota</taxon>
        <taxon>Fungi</taxon>
        <taxon>Dikarya</taxon>
        <taxon>Basidiomycota</taxon>
        <taxon>Pucciniomycotina</taxon>
        <taxon>Pucciniomycetes</taxon>
        <taxon>Pucciniales</taxon>
        <taxon>Pucciniaceae</taxon>
        <taxon>Puccinia</taxon>
    </lineage>
</organism>
<feature type="domain" description="Ribosomal protein L9" evidence="5">
    <location>
        <begin position="42"/>
        <end position="81"/>
    </location>
</feature>
<reference evidence="7 8" key="3">
    <citation type="journal article" date="2017" name="G3 (Bethesda)">
        <title>Comparative analysis highlights variable genome content of wheat rusts and divergence of the mating loci.</title>
        <authorList>
            <person name="Cuomo C.A."/>
            <person name="Bakkeren G."/>
            <person name="Khalil H.B."/>
            <person name="Panwar V."/>
            <person name="Joly D."/>
            <person name="Linning R."/>
            <person name="Sakthikumar S."/>
            <person name="Song X."/>
            <person name="Adiconis X."/>
            <person name="Fan L."/>
            <person name="Goldberg J.M."/>
            <person name="Levin J.Z."/>
            <person name="Young S."/>
            <person name="Zeng Q."/>
            <person name="Anikster Y."/>
            <person name="Bruce M."/>
            <person name="Wang M."/>
            <person name="Yin C."/>
            <person name="McCallum B."/>
            <person name="Szabo L.J."/>
            <person name="Hulbert S."/>
            <person name="Chen X."/>
            <person name="Fellers J.P."/>
        </authorList>
    </citation>
    <scope>NUCLEOTIDE SEQUENCE</scope>
    <source>
        <strain evidence="8">Isolate 1-1 / race 1 (BBBD)</strain>
        <strain evidence="7">isolate 1-1 / race 1 (BBBD)</strain>
    </source>
</reference>
<dbReference type="InterPro" id="IPR000244">
    <property type="entry name" value="Ribosomal_bL9"/>
</dbReference>
<evidence type="ECO:0000256" key="3">
    <source>
        <dbReference type="ARBA" id="ARBA00023274"/>
    </source>
</evidence>
<evidence type="ECO:0000256" key="1">
    <source>
        <dbReference type="ARBA" id="ARBA00010605"/>
    </source>
</evidence>
<dbReference type="VEuPathDB" id="FungiDB:PTTG_02384"/>